<accession>A0A495EE97</accession>
<protein>
    <recommendedName>
        <fullName evidence="3">Outer membrane lipoprotein-sorting protein</fullName>
    </recommendedName>
</protein>
<comment type="caution">
    <text evidence="1">The sequence shown here is derived from an EMBL/GenBank/DDBJ whole genome shotgun (WGS) entry which is preliminary data.</text>
</comment>
<evidence type="ECO:0000313" key="1">
    <source>
        <dbReference type="EMBL" id="RKR15218.1"/>
    </source>
</evidence>
<reference evidence="1 2" key="1">
    <citation type="submission" date="2018-10" db="EMBL/GenBank/DDBJ databases">
        <title>Genomic Encyclopedia of Archaeal and Bacterial Type Strains, Phase II (KMG-II): from individual species to whole genera.</title>
        <authorList>
            <person name="Goeker M."/>
        </authorList>
    </citation>
    <scope>NUCLEOTIDE SEQUENCE [LARGE SCALE GENOMIC DNA]</scope>
    <source>
        <strain evidence="1 2">DSM 25230</strain>
    </source>
</reference>
<organism evidence="1 2">
    <name type="scientific">Maribacter vaceletii</name>
    <dbReference type="NCBI Taxonomy" id="1206816"/>
    <lineage>
        <taxon>Bacteria</taxon>
        <taxon>Pseudomonadati</taxon>
        <taxon>Bacteroidota</taxon>
        <taxon>Flavobacteriia</taxon>
        <taxon>Flavobacteriales</taxon>
        <taxon>Flavobacteriaceae</taxon>
        <taxon>Maribacter</taxon>
    </lineage>
</organism>
<dbReference type="Proteomes" id="UP000269412">
    <property type="component" value="Unassembled WGS sequence"/>
</dbReference>
<dbReference type="EMBL" id="RBIQ01000007">
    <property type="protein sequence ID" value="RKR15218.1"/>
    <property type="molecule type" value="Genomic_DNA"/>
</dbReference>
<dbReference type="AlphaFoldDB" id="A0A495EE97"/>
<name>A0A495EE97_9FLAO</name>
<evidence type="ECO:0008006" key="3">
    <source>
        <dbReference type="Google" id="ProtNLM"/>
    </source>
</evidence>
<gene>
    <name evidence="1" type="ORF">CLV91_1300</name>
</gene>
<dbReference type="PROSITE" id="PS51257">
    <property type="entry name" value="PROKAR_LIPOPROTEIN"/>
    <property type="match status" value="1"/>
</dbReference>
<dbReference type="OrthoDB" id="7620498at2"/>
<dbReference type="Gene3D" id="2.50.20.10">
    <property type="entry name" value="Lipoprotein localisation LolA/LolB/LppX"/>
    <property type="match status" value="1"/>
</dbReference>
<dbReference type="RefSeq" id="WP_121065108.1">
    <property type="nucleotide sequence ID" value="NZ_RBIQ01000007.1"/>
</dbReference>
<sequence>MKKLLLLISLAIAFLSSCKEKKETKTIEPLTATQIMQKAHKKAGGTFWQKPKSLTLKGYGIFYYEGKPVTHETHNMWRKFAETKNAAHKANGKVRIESFRDSTPVFMVSYDGENTYDLNGKQEKSAADSRWASNFGYGAIRHALDKGYSLKIMPDDTVKTKPAYTIQVTDPNKGETFFGIDKEDFKIVKVAFNTPRGWHHREYSEFFSKDEYSWLQAGRVELFYDKKIANEVIWKDFEVNENLPDSLFILK</sequence>
<proteinExistence type="predicted"/>
<evidence type="ECO:0000313" key="2">
    <source>
        <dbReference type="Proteomes" id="UP000269412"/>
    </source>
</evidence>
<keyword evidence="2" id="KW-1185">Reference proteome</keyword>